<evidence type="ECO:0000313" key="3">
    <source>
        <dbReference type="EMBL" id="MBS0028158.1"/>
    </source>
</evidence>
<keyword evidence="4" id="KW-1185">Reference proteome</keyword>
<sequence length="311" mass="35396">MNDENRLDEIIARYLTGVSTPEESAFIEHWFRHNGNINKPDIELSQVDKRRMLKKMHAEMEERTQKKAPFVWYAAALLTGLLLGGWGISYLLSPAPNVYTTIHTGIGEVRHTWLPDSTEIWINANTTLRYHPDFSHHRDVLLIGEALFSVKQDEEHEFLVTTPDSVSTLVLGTRFNIGSYTTEHHTTISVLSGKVKIEKTGTQLGTLTARQSLVFRQNDQTFTRSMIADTASAMGWTNGSWVYENIDAAELARLLYNQYGITLNNKTGRSLQLKTGINFNHHQSAAEIAEIFCVLANCQYRMVDEKLFELY</sequence>
<name>A0ABS5IYW7_9BACT</name>
<dbReference type="Gene3D" id="2.60.120.1440">
    <property type="match status" value="1"/>
</dbReference>
<dbReference type="RefSeq" id="WP_211973268.1">
    <property type="nucleotide sequence ID" value="NZ_CBFHAM010000003.1"/>
</dbReference>
<dbReference type="PANTHER" id="PTHR30273:SF2">
    <property type="entry name" value="PROTEIN FECR"/>
    <property type="match status" value="1"/>
</dbReference>
<accession>A0ABS5IYW7</accession>
<dbReference type="PIRSF" id="PIRSF018266">
    <property type="entry name" value="FecR"/>
    <property type="match status" value="1"/>
</dbReference>
<reference evidence="3 4" key="1">
    <citation type="submission" date="2021-04" db="EMBL/GenBank/DDBJ databases">
        <title>Chitinophaga sp. nov., isolated from the rhizosphere soil.</title>
        <authorList>
            <person name="He S."/>
        </authorList>
    </citation>
    <scope>NUCLEOTIDE SEQUENCE [LARGE SCALE GENOMIC DNA]</scope>
    <source>
        <strain evidence="3 4">2R12</strain>
    </source>
</reference>
<dbReference type="InterPro" id="IPR006860">
    <property type="entry name" value="FecR"/>
</dbReference>
<keyword evidence="1" id="KW-0812">Transmembrane</keyword>
<evidence type="ECO:0000313" key="4">
    <source>
        <dbReference type="Proteomes" id="UP000676386"/>
    </source>
</evidence>
<dbReference type="Proteomes" id="UP000676386">
    <property type="component" value="Unassembled WGS sequence"/>
</dbReference>
<feature type="transmembrane region" description="Helical" evidence="1">
    <location>
        <begin position="70"/>
        <end position="92"/>
    </location>
</feature>
<organism evidence="3 4">
    <name type="scientific">Chitinophaga hostae</name>
    <dbReference type="NCBI Taxonomy" id="2831022"/>
    <lineage>
        <taxon>Bacteria</taxon>
        <taxon>Pseudomonadati</taxon>
        <taxon>Bacteroidota</taxon>
        <taxon>Chitinophagia</taxon>
        <taxon>Chitinophagales</taxon>
        <taxon>Chitinophagaceae</taxon>
        <taxon>Chitinophaga</taxon>
    </lineage>
</organism>
<dbReference type="PANTHER" id="PTHR30273">
    <property type="entry name" value="PERIPLASMIC SIGNAL SENSOR AND SIGMA FACTOR ACTIVATOR FECR-RELATED"/>
    <property type="match status" value="1"/>
</dbReference>
<protein>
    <submittedName>
        <fullName evidence="3">FecR domain-containing protein</fullName>
    </submittedName>
</protein>
<feature type="domain" description="FecR protein" evidence="2">
    <location>
        <begin position="101"/>
        <end position="196"/>
    </location>
</feature>
<gene>
    <name evidence="3" type="ORF">KE626_12645</name>
</gene>
<evidence type="ECO:0000259" key="2">
    <source>
        <dbReference type="Pfam" id="PF04773"/>
    </source>
</evidence>
<dbReference type="InterPro" id="IPR012373">
    <property type="entry name" value="Ferrdict_sens_TM"/>
</dbReference>
<dbReference type="EMBL" id="JAGTXB010000005">
    <property type="protein sequence ID" value="MBS0028158.1"/>
    <property type="molecule type" value="Genomic_DNA"/>
</dbReference>
<proteinExistence type="predicted"/>
<keyword evidence="1" id="KW-0472">Membrane</keyword>
<evidence type="ECO:0000256" key="1">
    <source>
        <dbReference type="SAM" id="Phobius"/>
    </source>
</evidence>
<dbReference type="Pfam" id="PF04773">
    <property type="entry name" value="FecR"/>
    <property type="match status" value="1"/>
</dbReference>
<keyword evidence="1" id="KW-1133">Transmembrane helix</keyword>
<comment type="caution">
    <text evidence="3">The sequence shown here is derived from an EMBL/GenBank/DDBJ whole genome shotgun (WGS) entry which is preliminary data.</text>
</comment>